<gene>
    <name evidence="2" type="ORF">MSPICULIGERA_LOCUS3751</name>
</gene>
<evidence type="ECO:0000313" key="3">
    <source>
        <dbReference type="Proteomes" id="UP001177023"/>
    </source>
</evidence>
<feature type="compositionally biased region" description="Basic and acidic residues" evidence="1">
    <location>
        <begin position="1"/>
        <end position="18"/>
    </location>
</feature>
<protein>
    <submittedName>
        <fullName evidence="2">Uncharacterized protein</fullName>
    </submittedName>
</protein>
<comment type="caution">
    <text evidence="2">The sequence shown here is derived from an EMBL/GenBank/DDBJ whole genome shotgun (WGS) entry which is preliminary data.</text>
</comment>
<dbReference type="AlphaFoldDB" id="A0AA36CBM8"/>
<dbReference type="Proteomes" id="UP001177023">
    <property type="component" value="Unassembled WGS sequence"/>
</dbReference>
<name>A0AA36CBM8_9BILA</name>
<evidence type="ECO:0000313" key="2">
    <source>
        <dbReference type="EMBL" id="CAJ0565092.1"/>
    </source>
</evidence>
<keyword evidence="3" id="KW-1185">Reference proteome</keyword>
<proteinExistence type="predicted"/>
<dbReference type="EMBL" id="CATQJA010000963">
    <property type="protein sequence ID" value="CAJ0565092.1"/>
    <property type="molecule type" value="Genomic_DNA"/>
</dbReference>
<feature type="non-terminal residue" evidence="2">
    <location>
        <position position="67"/>
    </location>
</feature>
<organism evidence="2 3">
    <name type="scientific">Mesorhabditis spiculigera</name>
    <dbReference type="NCBI Taxonomy" id="96644"/>
    <lineage>
        <taxon>Eukaryota</taxon>
        <taxon>Metazoa</taxon>
        <taxon>Ecdysozoa</taxon>
        <taxon>Nematoda</taxon>
        <taxon>Chromadorea</taxon>
        <taxon>Rhabditida</taxon>
        <taxon>Rhabditina</taxon>
        <taxon>Rhabditomorpha</taxon>
        <taxon>Rhabditoidea</taxon>
        <taxon>Rhabditidae</taxon>
        <taxon>Mesorhabditinae</taxon>
        <taxon>Mesorhabditis</taxon>
    </lineage>
</organism>
<feature type="region of interest" description="Disordered" evidence="1">
    <location>
        <begin position="1"/>
        <end position="32"/>
    </location>
</feature>
<evidence type="ECO:0000256" key="1">
    <source>
        <dbReference type="SAM" id="MobiDB-lite"/>
    </source>
</evidence>
<sequence length="67" mass="8150">MNRKNEQHVVQLEKERCKRPATTGQPKMRSARSIAEEIIRKQQAKMSIFDWQYWALHVHHIINRFLH</sequence>
<reference evidence="2" key="1">
    <citation type="submission" date="2023-06" db="EMBL/GenBank/DDBJ databases">
        <authorList>
            <person name="Delattre M."/>
        </authorList>
    </citation>
    <scope>NUCLEOTIDE SEQUENCE</scope>
    <source>
        <strain evidence="2">AF72</strain>
    </source>
</reference>
<accession>A0AA36CBM8</accession>